<evidence type="ECO:0000256" key="8">
    <source>
        <dbReference type="SAM" id="Phobius"/>
    </source>
</evidence>
<evidence type="ECO:0000256" key="1">
    <source>
        <dbReference type="ARBA" id="ARBA00004141"/>
    </source>
</evidence>
<dbReference type="InterPro" id="IPR018303">
    <property type="entry name" value="ATPase_P-typ_P_site"/>
</dbReference>
<feature type="transmembrane region" description="Helical" evidence="8">
    <location>
        <begin position="740"/>
        <end position="757"/>
    </location>
</feature>
<feature type="transmembrane region" description="Helical" evidence="8">
    <location>
        <begin position="65"/>
        <end position="83"/>
    </location>
</feature>
<reference evidence="10" key="1">
    <citation type="submission" date="2024-01" db="EMBL/GenBank/DDBJ databases">
        <title>Genome sequence of Mycoplasma ciconiae type strain DSM 25251.</title>
        <authorList>
            <person name="Spergser J."/>
        </authorList>
    </citation>
    <scope>NUCLEOTIDE SEQUENCE [LARGE SCALE GENOMIC DNA]</scope>
    <source>
        <strain evidence="10">DSM 25251</strain>
    </source>
</reference>
<feature type="transmembrane region" description="Helical" evidence="8">
    <location>
        <begin position="852"/>
        <end position="873"/>
    </location>
</feature>
<dbReference type="InterPro" id="IPR023214">
    <property type="entry name" value="HAD_sf"/>
</dbReference>
<keyword evidence="7 8" id="KW-0472">Membrane</keyword>
<dbReference type="InterPro" id="IPR044492">
    <property type="entry name" value="P_typ_ATPase_HD_dom"/>
</dbReference>
<dbReference type="Pfam" id="PF00690">
    <property type="entry name" value="Cation_ATPase_N"/>
    <property type="match status" value="1"/>
</dbReference>
<dbReference type="PANTHER" id="PTHR42861">
    <property type="entry name" value="CALCIUM-TRANSPORTING ATPASE"/>
    <property type="match status" value="1"/>
</dbReference>
<dbReference type="InterPro" id="IPR059000">
    <property type="entry name" value="ATPase_P-type_domA"/>
</dbReference>
<feature type="transmembrane region" description="Helical" evidence="8">
    <location>
        <begin position="784"/>
        <end position="807"/>
    </location>
</feature>
<feature type="transmembrane region" description="Helical" evidence="8">
    <location>
        <begin position="819"/>
        <end position="840"/>
    </location>
</feature>
<keyword evidence="3" id="KW-0547">Nucleotide-binding</keyword>
<evidence type="ECO:0000256" key="4">
    <source>
        <dbReference type="ARBA" id="ARBA00022840"/>
    </source>
</evidence>
<feature type="transmembrane region" description="Helical" evidence="8">
    <location>
        <begin position="306"/>
        <end position="333"/>
    </location>
</feature>
<evidence type="ECO:0000256" key="6">
    <source>
        <dbReference type="ARBA" id="ARBA00022989"/>
    </source>
</evidence>
<sequence length="926" mass="102279">MSKKMDVKTSEDAEVFDYENFEVDTNFGLSDQQVHSQRQKYGFNKLTSSKKINPFMAFVNQFKDFMIILLLIAAAISIAVAIYEQVTKSDSSTTDTIIRFVEPFIILLVVVLNSILGAYQEVKSDQAVKALEKVNASNSKVIRNGKMINILSIDIVPGDIIVVEAGDTINADAILKNSSNLQVVEASLTGESTAVDKDYLAQESDSEILAEQKNKIFSGTYVTNGRAVALVVATGKNTVIGRVNSLIQNEVQTQTPLQIKLNKLSKIFGYSGIVLLFVSLVAQILLNNVISGVWNNPEIYTNSLITAISLAVAAIPEGLITFTTVLLAIGVAYMTKENAIIKNLPAIETLGSTNIICSDKTGTLTQNKMLIQDLYFENQLLSENDNNYSKFNLLVKQALLCTDAQVHFKNKNDFEEVGDPTETGIIISAYQNSIDKNTVEKENKRLFSLPFDSNRKMMSVLVEYPEYNLVITKGAPDVIFSKLKENTDFFNAQKINEIWANKAYRVLAVATKKVAKDKTTLTFEDENNLEFSGLVALMDPPRVEVKESIKECLRAGIKPVMITGDHLTTAVAIAKELNIYHEGDLAINGSDLAKMSDQELFEQVQKISVYARVNPEDKLRIVKAWQKHNQVVAMTGDGVNDAPALKASDIGCAMGITGTDVSKQAANIILTDDNFSTIVKAVKGGREIFDKIKTVILNLLISSLSEIIVMLFGLFAFRFIFNQQIGADTDFWVLSATQLLWINLLTHGLPAIALGMVHSGDDVMNRKPFNKNESIFARGMGKNLIFQSLVLSFLGLLSYFVVAIIATSLNIRGEEFVKVTSTACFVSVGIAASLSALNLMSQKSLFKCSLKTYKLVYLASIFSLLCVVFAAYVPGVRTVFKMYDPLSAYDYRLWLIPVFLGMGLILANEIKKLFSLKMNKIRLPKL</sequence>
<dbReference type="PRINTS" id="PR00120">
    <property type="entry name" value="HATPASE"/>
</dbReference>
<feature type="domain" description="Cation-transporting P-type ATPase N-terminal" evidence="9">
    <location>
        <begin position="6"/>
        <end position="82"/>
    </location>
</feature>
<dbReference type="PROSITE" id="PS00154">
    <property type="entry name" value="ATPASE_E1_E2"/>
    <property type="match status" value="1"/>
</dbReference>
<feature type="transmembrane region" description="Helical" evidence="8">
    <location>
        <begin position="267"/>
        <end position="286"/>
    </location>
</feature>
<dbReference type="InterPro" id="IPR023299">
    <property type="entry name" value="ATPase_P-typ_cyto_dom_N"/>
</dbReference>
<evidence type="ECO:0000313" key="10">
    <source>
        <dbReference type="EMBL" id="MEE3927998.1"/>
    </source>
</evidence>
<keyword evidence="2 8" id="KW-0812">Transmembrane</keyword>
<keyword evidence="11" id="KW-1185">Reference proteome</keyword>
<dbReference type="Pfam" id="PF13246">
    <property type="entry name" value="Cation_ATPase"/>
    <property type="match status" value="1"/>
</dbReference>
<dbReference type="SUPFAM" id="SSF81660">
    <property type="entry name" value="Metal cation-transporting ATPase, ATP-binding domain N"/>
    <property type="match status" value="1"/>
</dbReference>
<dbReference type="SUPFAM" id="SSF56784">
    <property type="entry name" value="HAD-like"/>
    <property type="match status" value="1"/>
</dbReference>
<dbReference type="SFLD" id="SFLDF00027">
    <property type="entry name" value="p-type_atpase"/>
    <property type="match status" value="1"/>
</dbReference>
<evidence type="ECO:0000313" key="11">
    <source>
        <dbReference type="Proteomes" id="UP001344817"/>
    </source>
</evidence>
<dbReference type="SFLD" id="SFLDS00003">
    <property type="entry name" value="Haloacid_Dehalogenase"/>
    <property type="match status" value="1"/>
</dbReference>
<name>A0ABU7ML55_9BACT</name>
<dbReference type="InterPro" id="IPR006068">
    <property type="entry name" value="ATPase_P-typ_cation-transptr_C"/>
</dbReference>
<dbReference type="SFLD" id="SFLDG00002">
    <property type="entry name" value="C1.7:_P-type_atpase_like"/>
    <property type="match status" value="1"/>
</dbReference>
<keyword evidence="6 8" id="KW-1133">Transmembrane helix</keyword>
<keyword evidence="4" id="KW-0067">ATP-binding</keyword>
<dbReference type="SUPFAM" id="SSF81653">
    <property type="entry name" value="Calcium ATPase, transduction domain A"/>
    <property type="match status" value="1"/>
</dbReference>
<dbReference type="Gene3D" id="2.70.150.10">
    <property type="entry name" value="Calcium-transporting ATPase, cytoplasmic transduction domain A"/>
    <property type="match status" value="1"/>
</dbReference>
<dbReference type="Gene3D" id="3.40.1110.10">
    <property type="entry name" value="Calcium-transporting ATPase, cytoplasmic domain N"/>
    <property type="match status" value="1"/>
</dbReference>
<dbReference type="EMBL" id="JAZDWZ010000001">
    <property type="protein sequence ID" value="MEE3927998.1"/>
    <property type="molecule type" value="Genomic_DNA"/>
</dbReference>
<dbReference type="InterPro" id="IPR004014">
    <property type="entry name" value="ATPase_P-typ_cation-transptr_N"/>
</dbReference>
<keyword evidence="5" id="KW-1278">Translocase</keyword>
<evidence type="ECO:0000256" key="7">
    <source>
        <dbReference type="ARBA" id="ARBA00023136"/>
    </source>
</evidence>
<dbReference type="Pfam" id="PF00689">
    <property type="entry name" value="Cation_ATPase_C"/>
    <property type="match status" value="1"/>
</dbReference>
<feature type="transmembrane region" description="Helical" evidence="8">
    <location>
        <begin position="103"/>
        <end position="119"/>
    </location>
</feature>
<protein>
    <submittedName>
        <fullName evidence="10">Cation-translocating P-type ATPase</fullName>
    </submittedName>
</protein>
<dbReference type="PRINTS" id="PR00119">
    <property type="entry name" value="CATATPASE"/>
</dbReference>
<dbReference type="Gene3D" id="3.40.50.1000">
    <property type="entry name" value="HAD superfamily/HAD-like"/>
    <property type="match status" value="1"/>
</dbReference>
<evidence type="ECO:0000256" key="2">
    <source>
        <dbReference type="ARBA" id="ARBA00022692"/>
    </source>
</evidence>
<dbReference type="SMART" id="SM00831">
    <property type="entry name" value="Cation_ATPase_N"/>
    <property type="match status" value="1"/>
</dbReference>
<proteinExistence type="predicted"/>
<evidence type="ECO:0000256" key="3">
    <source>
        <dbReference type="ARBA" id="ARBA00022741"/>
    </source>
</evidence>
<dbReference type="InterPro" id="IPR023298">
    <property type="entry name" value="ATPase_P-typ_TM_dom_sf"/>
</dbReference>
<comment type="subcellular location">
    <subcellularLocation>
        <location evidence="1">Membrane</location>
        <topology evidence="1">Multi-pass membrane protein</topology>
    </subcellularLocation>
</comment>
<evidence type="ECO:0000256" key="5">
    <source>
        <dbReference type="ARBA" id="ARBA00022967"/>
    </source>
</evidence>
<feature type="transmembrane region" description="Helical" evidence="8">
    <location>
        <begin position="695"/>
        <end position="720"/>
    </location>
</feature>
<dbReference type="Pfam" id="PF00122">
    <property type="entry name" value="E1-E2_ATPase"/>
    <property type="match status" value="1"/>
</dbReference>
<gene>
    <name evidence="10" type="ORF">V2E24_00200</name>
</gene>
<dbReference type="InterPro" id="IPR008250">
    <property type="entry name" value="ATPase_P-typ_transduc_dom_A_sf"/>
</dbReference>
<dbReference type="InterPro" id="IPR036412">
    <property type="entry name" value="HAD-like_sf"/>
</dbReference>
<dbReference type="Proteomes" id="UP001344817">
    <property type="component" value="Unassembled WGS sequence"/>
</dbReference>
<feature type="transmembrane region" description="Helical" evidence="8">
    <location>
        <begin position="893"/>
        <end position="910"/>
    </location>
</feature>
<dbReference type="SUPFAM" id="SSF81665">
    <property type="entry name" value="Calcium ATPase, transmembrane domain M"/>
    <property type="match status" value="1"/>
</dbReference>
<accession>A0ABU7ML55</accession>
<dbReference type="Gene3D" id="1.20.1110.10">
    <property type="entry name" value="Calcium-transporting ATPase, transmembrane domain"/>
    <property type="match status" value="1"/>
</dbReference>
<organism evidence="10 11">
    <name type="scientific">Mycoplasmopsis ciconiae</name>
    <dbReference type="NCBI Taxonomy" id="561067"/>
    <lineage>
        <taxon>Bacteria</taxon>
        <taxon>Bacillati</taxon>
        <taxon>Mycoplasmatota</taxon>
        <taxon>Mycoplasmoidales</taxon>
        <taxon>Metamycoplasmataceae</taxon>
        <taxon>Mycoplasmopsis</taxon>
    </lineage>
</organism>
<evidence type="ECO:0000259" key="9">
    <source>
        <dbReference type="SMART" id="SM00831"/>
    </source>
</evidence>
<dbReference type="InterPro" id="IPR001757">
    <property type="entry name" value="P_typ_ATPase"/>
</dbReference>
<dbReference type="NCBIfam" id="TIGR01494">
    <property type="entry name" value="ATPase_P-type"/>
    <property type="match status" value="3"/>
</dbReference>
<comment type="caution">
    <text evidence="10">The sequence shown here is derived from an EMBL/GenBank/DDBJ whole genome shotgun (WGS) entry which is preliminary data.</text>
</comment>